<gene>
    <name evidence="2" type="ORF">QU605_11610</name>
</gene>
<organism evidence="2 3">
    <name type="scientific">Robiginitalea aurantiaca</name>
    <dbReference type="NCBI Taxonomy" id="3056915"/>
    <lineage>
        <taxon>Bacteria</taxon>
        <taxon>Pseudomonadati</taxon>
        <taxon>Bacteroidota</taxon>
        <taxon>Flavobacteriia</taxon>
        <taxon>Flavobacteriales</taxon>
        <taxon>Flavobacteriaceae</taxon>
        <taxon>Robiginitalea</taxon>
    </lineage>
</organism>
<keyword evidence="1" id="KW-0472">Membrane</keyword>
<evidence type="ECO:0000256" key="1">
    <source>
        <dbReference type="SAM" id="Phobius"/>
    </source>
</evidence>
<feature type="transmembrane region" description="Helical" evidence="1">
    <location>
        <begin position="21"/>
        <end position="42"/>
    </location>
</feature>
<protein>
    <submittedName>
        <fullName evidence="2">DUF6090 family protein</fullName>
    </submittedName>
</protein>
<reference evidence="2" key="1">
    <citation type="submission" date="2023-06" db="EMBL/GenBank/DDBJ databases">
        <title>Robiginitalea aurantiacus sp. nov. and Algoriphagus sediminis sp. nov., isolated from coastal sediment.</title>
        <authorList>
            <person name="Zhou Z.Y."/>
            <person name="An J."/>
            <person name="Jia Y.W."/>
            <person name="Du Z.J."/>
        </authorList>
    </citation>
    <scope>NUCLEOTIDE SEQUENCE</scope>
    <source>
        <strain evidence="2">M39</strain>
    </source>
</reference>
<keyword evidence="3" id="KW-1185">Reference proteome</keyword>
<proteinExistence type="predicted"/>
<name>A0ABT7WGS4_9FLAO</name>
<accession>A0ABT7WGS4</accession>
<evidence type="ECO:0000313" key="2">
    <source>
        <dbReference type="EMBL" id="MDM9632125.1"/>
    </source>
</evidence>
<dbReference type="Proteomes" id="UP001174839">
    <property type="component" value="Unassembled WGS sequence"/>
</dbReference>
<dbReference type="EMBL" id="JAUDUY010000006">
    <property type="protein sequence ID" value="MDM9632125.1"/>
    <property type="molecule type" value="Genomic_DNA"/>
</dbReference>
<keyword evidence="1" id="KW-1133">Transmembrane helix</keyword>
<comment type="caution">
    <text evidence="2">The sequence shown here is derived from an EMBL/GenBank/DDBJ whole genome shotgun (WGS) entry which is preliminary data.</text>
</comment>
<keyword evidence="1" id="KW-0812">Transmembrane</keyword>
<evidence type="ECO:0000313" key="3">
    <source>
        <dbReference type="Proteomes" id="UP001174839"/>
    </source>
</evidence>
<dbReference type="RefSeq" id="WP_289725491.1">
    <property type="nucleotide sequence ID" value="NZ_JAUDUY010000006.1"/>
</dbReference>
<dbReference type="Pfam" id="PF19578">
    <property type="entry name" value="DUF6090"/>
    <property type="match status" value="1"/>
</dbReference>
<sequence length="252" mass="29828">MLRFFRQIRQRLLTDNKFSKYLLYAIGEIMLVVIGILIALQVDNWNEERQERIAELNFLSRLREDLKVDNAYFRKRIEEANSSEAAGKIFLKKLFEKQQSLEEAVSLWDLFREFHSSEMLTIQNSTYSEMLYAGRLELITDRELKSLLLEYYRECEKAAKHTTEFNAFTVGEMSNMVDQAPGLYVMPTYLKNTDLEFEEEYGYLNDPSSDAFKKIVHTAEMYISKHHFLNDLYFKELEALSTDLITRLEKVE</sequence>
<dbReference type="InterPro" id="IPR045749">
    <property type="entry name" value="DUF6090"/>
</dbReference>